<dbReference type="InterPro" id="IPR038718">
    <property type="entry name" value="SNF2-like_sf"/>
</dbReference>
<sequence>MSTEPQSPFPPGARILVRDEEWLVKRAVPTDHDGTKIEAIGVSEYVRDMPATFFTKIDTIEVLRPEDTLLVTDNSPRFRRSRLFLEAVLRRTPLPRSERGLALSGGFVADPLVYQQRPAELALSALRPRILLADVVGLGKTLEIGMILAELVRRGRGDRMLVVTPQHILDQFQREMWTRFSIPLVRLDSSGLERIQREIPAGRNPFTYFRRIIISIDTLKRVAEYEHHLKNVWWDAVVIDESHNLIGGTSLRNRLARLLASHSDALLLASATPHNGDKRSFADLIRLLDPAAIADRDNYTASDIAHVYLRRTKISPEVRDQIGEQWADRGPSVPTHCAATPAEEAIFQELTNTWLAKNGVSTGAGRRLLPYTMVKAFLSSHRALADTVGNRLGSSNCTEPAERAALTRLQALTGAMSDDDSAKLSALVTLLTDIGVREKSGTRVVVFSERVATLEWLAEALPARLDLSKDAIRVMHGGRTDTEQQQIVEEFSLAGSDVRLLLTGDIASEGVNLHTQCHHLIHYDLPWSLIRIEQRNGRIDRYGQRFQPQFDALILTSATKDALDDRSVAEHLLKREEAAHRSLGTAEAVTGEYLPEKEERRLVQDLLAGKTIEQSLEAVEERDVLADLLGGMGDAPRNPTPAKATIPTLFESTEAFVDQALTEVFDAAEDTIGLRRESGLLSFDVPPDLTSRLSDLPRSYLAAQRTERGLRLRVTFDRDLAQTKLVQARRLSKTAWPDVTFVSDVHPMVEWLADKVLLRLGRQQAPVLIADVHEPTYLVQGVYCNRLGQPTVVDWMAVSGLAGEPTIKPLSEALAAARVGPNMTNPLTPLDLEQLQKWVPAAIDAARIHLAGERQRWDEIVEQPIRDYRQQLQRWVQESLFGDDQTSAGQRTRRKREVETTVAEQEELVGRLATDGEPLLRLLAVLVARTDEGAEGR</sequence>
<dbReference type="EMBL" id="LT629758">
    <property type="protein sequence ID" value="SDT11738.1"/>
    <property type="molecule type" value="Genomic_DNA"/>
</dbReference>
<dbReference type="SMART" id="SM00490">
    <property type="entry name" value="HELICc"/>
    <property type="match status" value="1"/>
</dbReference>
<keyword evidence="2" id="KW-0378">Hydrolase</keyword>
<gene>
    <name evidence="7" type="ORF">SAMN04489716_2559</name>
</gene>
<dbReference type="STRING" id="113562.SAMN04489716_2559"/>
<dbReference type="InterPro" id="IPR014001">
    <property type="entry name" value="Helicase_ATP-bd"/>
</dbReference>
<evidence type="ECO:0000256" key="1">
    <source>
        <dbReference type="ARBA" id="ARBA00022741"/>
    </source>
</evidence>
<dbReference type="CDD" id="cd18011">
    <property type="entry name" value="DEXDc_RapA"/>
    <property type="match status" value="1"/>
</dbReference>
<evidence type="ECO:0000256" key="4">
    <source>
        <dbReference type="ARBA" id="ARBA00022840"/>
    </source>
</evidence>
<dbReference type="PROSITE" id="PS51192">
    <property type="entry name" value="HELICASE_ATP_BIND_1"/>
    <property type="match status" value="1"/>
</dbReference>
<evidence type="ECO:0000313" key="8">
    <source>
        <dbReference type="Proteomes" id="UP000198688"/>
    </source>
</evidence>
<dbReference type="InterPro" id="IPR001650">
    <property type="entry name" value="Helicase_C-like"/>
</dbReference>
<evidence type="ECO:0000256" key="2">
    <source>
        <dbReference type="ARBA" id="ARBA00022801"/>
    </source>
</evidence>
<evidence type="ECO:0000259" key="6">
    <source>
        <dbReference type="PROSITE" id="PS51194"/>
    </source>
</evidence>
<name>A0A1H1XR62_9ACTN</name>
<dbReference type="SMART" id="SM00487">
    <property type="entry name" value="DEXDc"/>
    <property type="match status" value="1"/>
</dbReference>
<keyword evidence="1" id="KW-0547">Nucleotide-binding</keyword>
<dbReference type="GO" id="GO:0016787">
    <property type="term" value="F:hydrolase activity"/>
    <property type="evidence" value="ECO:0007669"/>
    <property type="project" value="UniProtKB-KW"/>
</dbReference>
<keyword evidence="3" id="KW-0347">Helicase</keyword>
<dbReference type="SUPFAM" id="SSF52540">
    <property type="entry name" value="P-loop containing nucleoside triphosphate hydrolases"/>
    <property type="match status" value="2"/>
</dbReference>
<evidence type="ECO:0000259" key="5">
    <source>
        <dbReference type="PROSITE" id="PS51192"/>
    </source>
</evidence>
<dbReference type="InterPro" id="IPR057342">
    <property type="entry name" value="DEXDc_RapA"/>
</dbReference>
<evidence type="ECO:0000256" key="3">
    <source>
        <dbReference type="ARBA" id="ARBA00022806"/>
    </source>
</evidence>
<dbReference type="CDD" id="cd18793">
    <property type="entry name" value="SF2_C_SNF"/>
    <property type="match status" value="1"/>
</dbReference>
<keyword evidence="8" id="KW-1185">Reference proteome</keyword>
<dbReference type="GO" id="GO:0005524">
    <property type="term" value="F:ATP binding"/>
    <property type="evidence" value="ECO:0007669"/>
    <property type="project" value="UniProtKB-KW"/>
</dbReference>
<dbReference type="PROSITE" id="PS51194">
    <property type="entry name" value="HELICASE_CTER"/>
    <property type="match status" value="1"/>
</dbReference>
<dbReference type="Proteomes" id="UP000198688">
    <property type="component" value="Chromosome I"/>
</dbReference>
<organism evidence="7 8">
    <name type="scientific">Actinoplanes derwentensis</name>
    <dbReference type="NCBI Taxonomy" id="113562"/>
    <lineage>
        <taxon>Bacteria</taxon>
        <taxon>Bacillati</taxon>
        <taxon>Actinomycetota</taxon>
        <taxon>Actinomycetes</taxon>
        <taxon>Micromonosporales</taxon>
        <taxon>Micromonosporaceae</taxon>
        <taxon>Actinoplanes</taxon>
    </lineage>
</organism>
<feature type="domain" description="Helicase ATP-binding" evidence="5">
    <location>
        <begin position="121"/>
        <end position="291"/>
    </location>
</feature>
<evidence type="ECO:0000313" key="7">
    <source>
        <dbReference type="EMBL" id="SDT11738.1"/>
    </source>
</evidence>
<keyword evidence="4" id="KW-0067">ATP-binding</keyword>
<proteinExistence type="predicted"/>
<protein>
    <submittedName>
        <fullName evidence="7">SNF2 family N-terminal domain-containing protein</fullName>
    </submittedName>
</protein>
<dbReference type="InterPro" id="IPR049730">
    <property type="entry name" value="SNF2/RAD54-like_C"/>
</dbReference>
<dbReference type="InterPro" id="IPR027417">
    <property type="entry name" value="P-loop_NTPase"/>
</dbReference>
<dbReference type="AlphaFoldDB" id="A0A1H1XR62"/>
<feature type="domain" description="Helicase C-terminal" evidence="6">
    <location>
        <begin position="430"/>
        <end position="602"/>
    </location>
</feature>
<reference evidence="7 8" key="1">
    <citation type="submission" date="2016-10" db="EMBL/GenBank/DDBJ databases">
        <authorList>
            <person name="de Groot N.N."/>
        </authorList>
    </citation>
    <scope>NUCLEOTIDE SEQUENCE [LARGE SCALE GENOMIC DNA]</scope>
    <source>
        <strain evidence="7 8">DSM 43941</strain>
    </source>
</reference>
<dbReference type="Pfam" id="PF00176">
    <property type="entry name" value="SNF2-rel_dom"/>
    <property type="match status" value="1"/>
</dbReference>
<accession>A0A1H1XR62</accession>
<dbReference type="GO" id="GO:0004386">
    <property type="term" value="F:helicase activity"/>
    <property type="evidence" value="ECO:0007669"/>
    <property type="project" value="UniProtKB-KW"/>
</dbReference>
<dbReference type="Pfam" id="PF00271">
    <property type="entry name" value="Helicase_C"/>
    <property type="match status" value="1"/>
</dbReference>
<dbReference type="PANTHER" id="PTHR10799">
    <property type="entry name" value="SNF2/RAD54 HELICASE FAMILY"/>
    <property type="match status" value="1"/>
</dbReference>
<dbReference type="InterPro" id="IPR000330">
    <property type="entry name" value="SNF2_N"/>
</dbReference>
<dbReference type="OrthoDB" id="9814088at2"/>
<dbReference type="Gene3D" id="3.40.50.10810">
    <property type="entry name" value="Tandem AAA-ATPase domain"/>
    <property type="match status" value="1"/>
</dbReference>